<keyword evidence="2" id="KW-0479">Metal-binding</keyword>
<name>A0A372GC79_9ACTN</name>
<evidence type="ECO:0000259" key="4">
    <source>
        <dbReference type="PROSITE" id="PS50991"/>
    </source>
</evidence>
<dbReference type="GO" id="GO:0046951">
    <property type="term" value="P:ketone body biosynthetic process"/>
    <property type="evidence" value="ECO:0007669"/>
    <property type="project" value="TreeGrafter"/>
</dbReference>
<feature type="domain" description="Pyruvate carboxyltransferase" evidence="4">
    <location>
        <begin position="5"/>
        <end position="285"/>
    </location>
</feature>
<dbReference type="SUPFAM" id="SSF51569">
    <property type="entry name" value="Aldolase"/>
    <property type="match status" value="1"/>
</dbReference>
<keyword evidence="3 5" id="KW-0456">Lyase</keyword>
<protein>
    <submittedName>
        <fullName evidence="5">Hydroxymethylglutaryl-CoA lyase</fullName>
    </submittedName>
</protein>
<accession>A0A372GC79</accession>
<comment type="caution">
    <text evidence="5">The sequence shown here is derived from an EMBL/GenBank/DDBJ whole genome shotgun (WGS) entry which is preliminary data.</text>
</comment>
<dbReference type="PANTHER" id="PTHR42738">
    <property type="entry name" value="HYDROXYMETHYLGLUTARYL-COA LYASE"/>
    <property type="match status" value="1"/>
</dbReference>
<evidence type="ECO:0000313" key="5">
    <source>
        <dbReference type="EMBL" id="RFS82950.1"/>
    </source>
</evidence>
<dbReference type="GO" id="GO:0006552">
    <property type="term" value="P:L-leucine catabolic process"/>
    <property type="evidence" value="ECO:0007669"/>
    <property type="project" value="TreeGrafter"/>
</dbReference>
<dbReference type="InterPro" id="IPR013785">
    <property type="entry name" value="Aldolase_TIM"/>
</dbReference>
<dbReference type="PROSITE" id="PS50991">
    <property type="entry name" value="PYR_CT"/>
    <property type="match status" value="1"/>
</dbReference>
<evidence type="ECO:0000313" key="6">
    <source>
        <dbReference type="Proteomes" id="UP000262882"/>
    </source>
</evidence>
<organism evidence="5 6">
    <name type="scientific">Actinomadura spongiicola</name>
    <dbReference type="NCBI Taxonomy" id="2303421"/>
    <lineage>
        <taxon>Bacteria</taxon>
        <taxon>Bacillati</taxon>
        <taxon>Actinomycetota</taxon>
        <taxon>Actinomycetes</taxon>
        <taxon>Streptosporangiales</taxon>
        <taxon>Thermomonosporaceae</taxon>
        <taxon>Actinomadura</taxon>
    </lineage>
</organism>
<dbReference type="AlphaFoldDB" id="A0A372GC79"/>
<gene>
    <name evidence="5" type="ORF">D0T12_22360</name>
</gene>
<dbReference type="InterPro" id="IPR043594">
    <property type="entry name" value="HMGL"/>
</dbReference>
<proteinExistence type="inferred from homology"/>
<dbReference type="RefSeq" id="WP_117401646.1">
    <property type="nucleotide sequence ID" value="NZ_QVNQ01000007.1"/>
</dbReference>
<keyword evidence="6" id="KW-1185">Reference proteome</keyword>
<dbReference type="OrthoDB" id="9784013at2"/>
<dbReference type="Gene3D" id="3.20.20.70">
    <property type="entry name" value="Aldolase class I"/>
    <property type="match status" value="1"/>
</dbReference>
<sequence>MADRVTICECFARDGLQHEETFVPTEVKIDLIGAFAAAGFTRIEATSYSHPERVPAFRDAGAVLAGLPRPAGVAYKATCPNPRAVERAIADLDAGHGATELSLLVSATESHTERNMRTTRARQWERVAEMVRLAAGRFRLVGVISVAFGCPFEGAVDPGVVADDAARFADLGVDLVTLGDTTGLATPTSVKGMFRRVTERISTTGAQAPPIVAHFHNTRGGGLANCVAALEAGCRDFDSSLGGVGGHPAQIQYGGGMTGNVCTEDLVNLLESEGVDTGLDLDAVMAASRRCEEALGRPLHSMVARAGFGLVGGKTEEKVAHDA</sequence>
<dbReference type="CDD" id="cd07938">
    <property type="entry name" value="DRE_TIM_HMGL"/>
    <property type="match status" value="1"/>
</dbReference>
<evidence type="ECO:0000256" key="1">
    <source>
        <dbReference type="ARBA" id="ARBA00009405"/>
    </source>
</evidence>
<comment type="similarity">
    <text evidence="1">Belongs to the HMG-CoA lyase family.</text>
</comment>
<evidence type="ECO:0000256" key="2">
    <source>
        <dbReference type="ARBA" id="ARBA00022723"/>
    </source>
</evidence>
<dbReference type="EMBL" id="QVNQ01000007">
    <property type="protein sequence ID" value="RFS82950.1"/>
    <property type="molecule type" value="Genomic_DNA"/>
</dbReference>
<dbReference type="GO" id="GO:0046872">
    <property type="term" value="F:metal ion binding"/>
    <property type="evidence" value="ECO:0007669"/>
    <property type="project" value="UniProtKB-KW"/>
</dbReference>
<dbReference type="Proteomes" id="UP000262882">
    <property type="component" value="Unassembled WGS sequence"/>
</dbReference>
<dbReference type="NCBIfam" id="NF004283">
    <property type="entry name" value="PRK05692.1"/>
    <property type="match status" value="1"/>
</dbReference>
<evidence type="ECO:0000256" key="3">
    <source>
        <dbReference type="ARBA" id="ARBA00023239"/>
    </source>
</evidence>
<reference evidence="5 6" key="1">
    <citation type="submission" date="2018-08" db="EMBL/GenBank/DDBJ databases">
        <title>Actinomadura spongicola sp. nov., isolated from marine sponge Leucetta chagosensis.</title>
        <authorList>
            <person name="Li L."/>
            <person name="Lin H.W."/>
        </authorList>
    </citation>
    <scope>NUCLEOTIDE SEQUENCE [LARGE SCALE GENOMIC DNA]</scope>
    <source>
        <strain evidence="5 6">LHW52907</strain>
    </source>
</reference>
<dbReference type="InterPro" id="IPR000891">
    <property type="entry name" value="PYR_CT"/>
</dbReference>
<dbReference type="Pfam" id="PF00682">
    <property type="entry name" value="HMGL-like"/>
    <property type="match status" value="1"/>
</dbReference>
<dbReference type="GO" id="GO:0004419">
    <property type="term" value="F:hydroxymethylglutaryl-CoA lyase activity"/>
    <property type="evidence" value="ECO:0007669"/>
    <property type="project" value="TreeGrafter"/>
</dbReference>
<dbReference type="PANTHER" id="PTHR42738:SF7">
    <property type="entry name" value="HYDROXYMETHYLGLUTARYL-COA LYASE"/>
    <property type="match status" value="1"/>
</dbReference>